<reference evidence="1 2" key="1">
    <citation type="submission" date="2014-04" db="EMBL/GenBank/DDBJ databases">
        <authorList>
            <consortium name="DOE Joint Genome Institute"/>
            <person name="Kuo A."/>
            <person name="Zuccaro A."/>
            <person name="Kohler A."/>
            <person name="Nagy L.G."/>
            <person name="Floudas D."/>
            <person name="Copeland A."/>
            <person name="Barry K.W."/>
            <person name="Cichocki N."/>
            <person name="Veneault-Fourrey C."/>
            <person name="LaButti K."/>
            <person name="Lindquist E.A."/>
            <person name="Lipzen A."/>
            <person name="Lundell T."/>
            <person name="Morin E."/>
            <person name="Murat C."/>
            <person name="Sun H."/>
            <person name="Tunlid A."/>
            <person name="Henrissat B."/>
            <person name="Grigoriev I.V."/>
            <person name="Hibbett D.S."/>
            <person name="Martin F."/>
            <person name="Nordberg H.P."/>
            <person name="Cantor M.N."/>
            <person name="Hua S.X."/>
        </authorList>
    </citation>
    <scope>NUCLEOTIDE SEQUENCE [LARGE SCALE GENOMIC DNA]</scope>
    <source>
        <strain evidence="1 2">MAFF 305830</strain>
    </source>
</reference>
<feature type="non-terminal residue" evidence="1">
    <location>
        <position position="1"/>
    </location>
</feature>
<dbReference type="PANTHER" id="PTHR34883">
    <property type="entry name" value="SERINE-RICH PROTEIN, PUTATIVE-RELATED-RELATED"/>
    <property type="match status" value="1"/>
</dbReference>
<accession>A0A0C2X4T7</accession>
<keyword evidence="2" id="KW-1185">Reference proteome</keyword>
<dbReference type="SUPFAM" id="SSF49503">
    <property type="entry name" value="Cupredoxins"/>
    <property type="match status" value="1"/>
</dbReference>
<dbReference type="STRING" id="933852.A0A0C2X4T7"/>
<dbReference type="Gene3D" id="2.60.40.420">
    <property type="entry name" value="Cupredoxins - blue copper proteins"/>
    <property type="match status" value="1"/>
</dbReference>
<dbReference type="Proteomes" id="UP000054097">
    <property type="component" value="Unassembled WGS sequence"/>
</dbReference>
<evidence type="ECO:0000313" key="1">
    <source>
        <dbReference type="EMBL" id="KIM33108.1"/>
    </source>
</evidence>
<evidence type="ECO:0008006" key="3">
    <source>
        <dbReference type="Google" id="ProtNLM"/>
    </source>
</evidence>
<dbReference type="AlphaFoldDB" id="A0A0C2X4T7"/>
<organism evidence="1 2">
    <name type="scientific">Serendipita vermifera MAFF 305830</name>
    <dbReference type="NCBI Taxonomy" id="933852"/>
    <lineage>
        <taxon>Eukaryota</taxon>
        <taxon>Fungi</taxon>
        <taxon>Dikarya</taxon>
        <taxon>Basidiomycota</taxon>
        <taxon>Agaricomycotina</taxon>
        <taxon>Agaricomycetes</taxon>
        <taxon>Sebacinales</taxon>
        <taxon>Serendipitaceae</taxon>
        <taxon>Serendipita</taxon>
    </lineage>
</organism>
<proteinExistence type="predicted"/>
<evidence type="ECO:0000313" key="2">
    <source>
        <dbReference type="Proteomes" id="UP000054097"/>
    </source>
</evidence>
<dbReference type="InterPro" id="IPR008972">
    <property type="entry name" value="Cupredoxin"/>
</dbReference>
<protein>
    <recommendedName>
        <fullName evidence="3">Phytocyanin domain-containing protein</fullName>
    </recommendedName>
</protein>
<dbReference type="HOGENOM" id="CLU_053381_7_3_1"/>
<gene>
    <name evidence="1" type="ORF">M408DRAFT_54496</name>
</gene>
<dbReference type="PANTHER" id="PTHR34883:SF15">
    <property type="entry name" value="EXTRACELLULAR SERINE-RICH PROTEIN"/>
    <property type="match status" value="1"/>
</dbReference>
<dbReference type="EMBL" id="KN824279">
    <property type="protein sequence ID" value="KIM33108.1"/>
    <property type="molecule type" value="Genomic_DNA"/>
</dbReference>
<reference evidence="2" key="2">
    <citation type="submission" date="2015-01" db="EMBL/GenBank/DDBJ databases">
        <title>Evolutionary Origins and Diversification of the Mycorrhizal Mutualists.</title>
        <authorList>
            <consortium name="DOE Joint Genome Institute"/>
            <consortium name="Mycorrhizal Genomics Consortium"/>
            <person name="Kohler A."/>
            <person name="Kuo A."/>
            <person name="Nagy L.G."/>
            <person name="Floudas D."/>
            <person name="Copeland A."/>
            <person name="Barry K.W."/>
            <person name="Cichocki N."/>
            <person name="Veneault-Fourrey C."/>
            <person name="LaButti K."/>
            <person name="Lindquist E.A."/>
            <person name="Lipzen A."/>
            <person name="Lundell T."/>
            <person name="Morin E."/>
            <person name="Murat C."/>
            <person name="Riley R."/>
            <person name="Ohm R."/>
            <person name="Sun H."/>
            <person name="Tunlid A."/>
            <person name="Henrissat B."/>
            <person name="Grigoriev I.V."/>
            <person name="Hibbett D.S."/>
            <person name="Martin F."/>
        </authorList>
    </citation>
    <scope>NUCLEOTIDE SEQUENCE [LARGE SCALE GENOMIC DNA]</scope>
    <source>
        <strain evidence="2">MAFF 305830</strain>
    </source>
</reference>
<feature type="non-terminal residue" evidence="1">
    <location>
        <position position="118"/>
    </location>
</feature>
<sequence>VGAGADGTPGLVFNPQVVTAAVGDLINFEFHGGNHTVTQSSFANPCTQQFNTVTQQNGFTSPFMPYDAASGQIGVFTLEVTQTANPIWFFCARKPHCKGGMYGAINPPTTGEKTFAAF</sequence>
<dbReference type="InterPro" id="IPR052953">
    <property type="entry name" value="Ser-rich/MCO-related"/>
</dbReference>
<name>A0A0C2X4T7_SERVB</name>
<dbReference type="OrthoDB" id="1921208at2759"/>